<dbReference type="Gene3D" id="3.30.70.270">
    <property type="match status" value="1"/>
</dbReference>
<dbReference type="SUPFAM" id="SSF55073">
    <property type="entry name" value="Nucleotide cyclase"/>
    <property type="match status" value="1"/>
</dbReference>
<dbReference type="GO" id="GO:1902201">
    <property type="term" value="P:negative regulation of bacterial-type flagellum-dependent cell motility"/>
    <property type="evidence" value="ECO:0007669"/>
    <property type="project" value="TreeGrafter"/>
</dbReference>
<comment type="caution">
    <text evidence="3">The sequence shown here is derived from an EMBL/GenBank/DDBJ whole genome shotgun (WGS) entry which is preliminary data.</text>
</comment>
<dbReference type="InterPro" id="IPR035919">
    <property type="entry name" value="EAL_sf"/>
</dbReference>
<gene>
    <name evidence="3" type="ORF">FD22_GL001585</name>
</gene>
<dbReference type="PROSITE" id="PS50887">
    <property type="entry name" value="GGDEF"/>
    <property type="match status" value="1"/>
</dbReference>
<dbReference type="CDD" id="cd01949">
    <property type="entry name" value="GGDEF"/>
    <property type="match status" value="1"/>
</dbReference>
<dbReference type="GO" id="GO:0005886">
    <property type="term" value="C:plasma membrane"/>
    <property type="evidence" value="ECO:0007669"/>
    <property type="project" value="TreeGrafter"/>
</dbReference>
<feature type="transmembrane region" description="Helical" evidence="1">
    <location>
        <begin position="117"/>
        <end position="135"/>
    </location>
</feature>
<protein>
    <submittedName>
        <fullName evidence="3">Signal transduction diguanylate cyclase</fullName>
    </submittedName>
</protein>
<organism evidence="3 4">
    <name type="scientific">Loigolactobacillus coryniformis subsp. coryniformis KCTC 3167 = DSM 20001</name>
    <dbReference type="NCBI Taxonomy" id="913848"/>
    <lineage>
        <taxon>Bacteria</taxon>
        <taxon>Bacillati</taxon>
        <taxon>Bacillota</taxon>
        <taxon>Bacilli</taxon>
        <taxon>Lactobacillales</taxon>
        <taxon>Lactobacillaceae</taxon>
        <taxon>Loigolactobacillus</taxon>
    </lineage>
</organism>
<dbReference type="GO" id="GO:0052621">
    <property type="term" value="F:diguanylate cyclase activity"/>
    <property type="evidence" value="ECO:0007669"/>
    <property type="project" value="TreeGrafter"/>
</dbReference>
<dbReference type="InterPro" id="IPR043128">
    <property type="entry name" value="Rev_trsase/Diguanyl_cyclase"/>
</dbReference>
<dbReference type="InterPro" id="IPR050469">
    <property type="entry name" value="Diguanylate_Cyclase"/>
</dbReference>
<dbReference type="InterPro" id="IPR029787">
    <property type="entry name" value="Nucleotide_cyclase"/>
</dbReference>
<dbReference type="SMART" id="SM00267">
    <property type="entry name" value="GGDEF"/>
    <property type="match status" value="1"/>
</dbReference>
<evidence type="ECO:0000256" key="1">
    <source>
        <dbReference type="SAM" id="Phobius"/>
    </source>
</evidence>
<feature type="domain" description="GGDEF" evidence="2">
    <location>
        <begin position="235"/>
        <end position="371"/>
    </location>
</feature>
<sequence length="603" mass="69100">MSWAAQLTVAIFFIAGFVSFYTEVWNRAFSDSERSRTERIWLRVALIVLAIGLGSILHFAGYLGGSTSMMYHNIGLFILVFSLLDEEINFGEYLIRCVALITVWAMHHMGHFMVDRFAISMIILVIILVVVWRFRHTIESRFPLRLLVSSIVAIDFWFTLPTHSASMVMTPAVSIEAVLMFFVMKLSTGRQQNLWAHNEQVAHQANYDRLTNTKNFTAYQKEIFNAFGIARTGHQPLAIAMMDIDHFKLINDQYGHLAGNQVLTEVANALKRVLLQYSENYQLYRTGGEEFTLVFPDSSAQEILAILIHCWRTVRAAEYVYDKDTIKITVSFGLTELVDHDQSPDDVYKRADHSLYISKKNGRDTITVDGKTQQLQDDSKRENYAYFVEGIYTSGRDADERRAANELTLRRYDREKQTWVIPEQRHLNINTRIELMRDVLVNSRCQSIVVSLSIANFLNQTTADKLVKFFNSPNGPEIMYIEIDRIPVLDLLIPMAAFYHESGIKIVLSQIGSNRHFEQVNASLQYIDGIKLTIQSTTDAIGMPPELSKDIQFWGEIATNWKIEFIVAGVADESMFTWLQNQDYVDYLEGPYFGTAELPLLMS</sequence>
<evidence type="ECO:0000259" key="2">
    <source>
        <dbReference type="PROSITE" id="PS50887"/>
    </source>
</evidence>
<evidence type="ECO:0000313" key="4">
    <source>
        <dbReference type="Proteomes" id="UP000051181"/>
    </source>
</evidence>
<feature type="transmembrane region" description="Helical" evidence="1">
    <location>
        <begin position="6"/>
        <end position="28"/>
    </location>
</feature>
<keyword evidence="1" id="KW-0812">Transmembrane</keyword>
<dbReference type="EMBL" id="AZCN01000042">
    <property type="protein sequence ID" value="KRK15777.1"/>
    <property type="molecule type" value="Genomic_DNA"/>
</dbReference>
<dbReference type="PANTHER" id="PTHR45138:SF9">
    <property type="entry name" value="DIGUANYLATE CYCLASE DGCM-RELATED"/>
    <property type="match status" value="1"/>
</dbReference>
<dbReference type="NCBIfam" id="TIGR00254">
    <property type="entry name" value="GGDEF"/>
    <property type="match status" value="1"/>
</dbReference>
<dbReference type="eggNOG" id="COG3706">
    <property type="taxonomic scope" value="Bacteria"/>
</dbReference>
<dbReference type="PATRIC" id="fig|913848.6.peg.1623"/>
<proteinExistence type="predicted"/>
<accession>A0A0R1F7S7</accession>
<dbReference type="eggNOG" id="COG2200">
    <property type="taxonomic scope" value="Bacteria"/>
</dbReference>
<keyword evidence="1" id="KW-0472">Membrane</keyword>
<evidence type="ECO:0000313" key="3">
    <source>
        <dbReference type="EMBL" id="KRK15777.1"/>
    </source>
</evidence>
<feature type="transmembrane region" description="Helical" evidence="1">
    <location>
        <begin position="142"/>
        <end position="160"/>
    </location>
</feature>
<keyword evidence="1" id="KW-1133">Transmembrane helix</keyword>
<dbReference type="GO" id="GO:0043709">
    <property type="term" value="P:cell adhesion involved in single-species biofilm formation"/>
    <property type="evidence" value="ECO:0007669"/>
    <property type="project" value="TreeGrafter"/>
</dbReference>
<dbReference type="PANTHER" id="PTHR45138">
    <property type="entry name" value="REGULATORY COMPONENTS OF SENSORY TRANSDUCTION SYSTEM"/>
    <property type="match status" value="1"/>
</dbReference>
<dbReference type="Pfam" id="PF00990">
    <property type="entry name" value="GGDEF"/>
    <property type="match status" value="1"/>
</dbReference>
<name>A0A0R1F7S7_9LACO</name>
<dbReference type="InterPro" id="IPR000160">
    <property type="entry name" value="GGDEF_dom"/>
</dbReference>
<dbReference type="AlphaFoldDB" id="A0A0R1F7S7"/>
<dbReference type="Proteomes" id="UP000051181">
    <property type="component" value="Unassembled WGS sequence"/>
</dbReference>
<dbReference type="SUPFAM" id="SSF141868">
    <property type="entry name" value="EAL domain-like"/>
    <property type="match status" value="1"/>
</dbReference>
<feature type="transmembrane region" description="Helical" evidence="1">
    <location>
        <begin position="40"/>
        <end position="63"/>
    </location>
</feature>
<reference evidence="3 4" key="1">
    <citation type="journal article" date="2015" name="Genome Announc.">
        <title>Expanding the biotechnology potential of lactobacilli through comparative genomics of 213 strains and associated genera.</title>
        <authorList>
            <person name="Sun Z."/>
            <person name="Harris H.M."/>
            <person name="McCann A."/>
            <person name="Guo C."/>
            <person name="Argimon S."/>
            <person name="Zhang W."/>
            <person name="Yang X."/>
            <person name="Jeffery I.B."/>
            <person name="Cooney J.C."/>
            <person name="Kagawa T.F."/>
            <person name="Liu W."/>
            <person name="Song Y."/>
            <person name="Salvetti E."/>
            <person name="Wrobel A."/>
            <person name="Rasinkangas P."/>
            <person name="Parkhill J."/>
            <person name="Rea M.C."/>
            <person name="O'Sullivan O."/>
            <person name="Ritari J."/>
            <person name="Douillard F.P."/>
            <person name="Paul Ross R."/>
            <person name="Yang R."/>
            <person name="Briner A.E."/>
            <person name="Felis G.E."/>
            <person name="de Vos W.M."/>
            <person name="Barrangou R."/>
            <person name="Klaenhammer T.R."/>
            <person name="Caufield P.W."/>
            <person name="Cui Y."/>
            <person name="Zhang H."/>
            <person name="O'Toole P.W."/>
        </authorList>
    </citation>
    <scope>NUCLEOTIDE SEQUENCE [LARGE SCALE GENOMIC DNA]</scope>
    <source>
        <strain evidence="3 4">DSM 20001</strain>
    </source>
</reference>